<evidence type="ECO:0000256" key="4">
    <source>
        <dbReference type="ARBA" id="ARBA00022679"/>
    </source>
</evidence>
<sequence>MQRLKNYASHKASQFTESVIREMSRIAAQHNAINLAQGFPDFPAPDAIKEAAVKAIYSDENQYAITWGTKGLRDAIAWKTQKDYGFAVDPETQLTVCCGSTEGMIATLLATVNPGEEVIIFEPFYENYGADVILCGAQPRYIQLKAPDFSFDYDELAALFSDKTRAIIINTPNNPTGKVFTGEELNFIAELCVKHDVLAITDEIYEHILYDGAKHISMWTLPGMADRTIIVNGISKTYSVTGWRIGYVLAPPDISQAIRKVHDFLTVGAAAPLQVAAGEAMRFGPEYYEELADFYRVRRDFLFTVLENAGFSCIKPQGAYYIMAGFEKFDWQDDVEFSRYLTRDIGVAVVPGSSFYRETTPEASKYVRFCFCKQFKTLEAAAERIGKLTQFVK</sequence>
<dbReference type="Pfam" id="PF00155">
    <property type="entry name" value="Aminotran_1_2"/>
    <property type="match status" value="1"/>
</dbReference>
<keyword evidence="3 6" id="KW-0032">Aminotransferase</keyword>
<name>A0A4V6NGB5_9FIRM</name>
<keyword evidence="4 6" id="KW-0808">Transferase</keyword>
<evidence type="ECO:0000256" key="3">
    <source>
        <dbReference type="ARBA" id="ARBA00022576"/>
    </source>
</evidence>
<dbReference type="SUPFAM" id="SSF53383">
    <property type="entry name" value="PLP-dependent transferases"/>
    <property type="match status" value="1"/>
</dbReference>
<dbReference type="EC" id="2.6.1.-" evidence="6"/>
<dbReference type="PANTHER" id="PTHR43807">
    <property type="entry name" value="FI04487P"/>
    <property type="match status" value="1"/>
</dbReference>
<feature type="domain" description="Aminotransferase class I/classII large" evidence="7">
    <location>
        <begin position="32"/>
        <end position="385"/>
    </location>
</feature>
<proteinExistence type="inferred from homology"/>
<dbReference type="InterPro" id="IPR004838">
    <property type="entry name" value="NHTrfase_class1_PyrdxlP-BS"/>
</dbReference>
<dbReference type="RefSeq" id="WP_132076731.1">
    <property type="nucleotide sequence ID" value="NZ_DALYTA010000011.1"/>
</dbReference>
<accession>A0A4V6NGB5</accession>
<dbReference type="PANTHER" id="PTHR43807:SF20">
    <property type="entry name" value="FI04487P"/>
    <property type="match status" value="1"/>
</dbReference>
<dbReference type="InterPro" id="IPR015424">
    <property type="entry name" value="PyrdxlP-dep_Trfase"/>
</dbReference>
<dbReference type="FunFam" id="3.40.640.10:FF:000033">
    <property type="entry name" value="Aspartate aminotransferase"/>
    <property type="match status" value="1"/>
</dbReference>
<dbReference type="PROSITE" id="PS00105">
    <property type="entry name" value="AA_TRANSFER_CLASS_1"/>
    <property type="match status" value="1"/>
</dbReference>
<dbReference type="AlphaFoldDB" id="A0A4V6NGB5"/>
<dbReference type="EMBL" id="SLUI01000003">
    <property type="protein sequence ID" value="TCL38649.1"/>
    <property type="molecule type" value="Genomic_DNA"/>
</dbReference>
<evidence type="ECO:0000256" key="5">
    <source>
        <dbReference type="ARBA" id="ARBA00022898"/>
    </source>
</evidence>
<dbReference type="Gene3D" id="3.90.1150.10">
    <property type="entry name" value="Aspartate Aminotransferase, domain 1"/>
    <property type="match status" value="1"/>
</dbReference>
<dbReference type="InterPro" id="IPR004839">
    <property type="entry name" value="Aminotransferase_I/II_large"/>
</dbReference>
<dbReference type="Proteomes" id="UP000295063">
    <property type="component" value="Unassembled WGS sequence"/>
</dbReference>
<evidence type="ECO:0000259" key="7">
    <source>
        <dbReference type="Pfam" id="PF00155"/>
    </source>
</evidence>
<comment type="similarity">
    <text evidence="2 6">Belongs to the class-I pyridoxal-phosphate-dependent aminotransferase family.</text>
</comment>
<keyword evidence="9" id="KW-1185">Reference proteome</keyword>
<evidence type="ECO:0000256" key="6">
    <source>
        <dbReference type="RuleBase" id="RU000481"/>
    </source>
</evidence>
<dbReference type="GO" id="GO:0016212">
    <property type="term" value="F:kynurenine-oxoglutarate transaminase activity"/>
    <property type="evidence" value="ECO:0007669"/>
    <property type="project" value="TreeGrafter"/>
</dbReference>
<dbReference type="InterPro" id="IPR015422">
    <property type="entry name" value="PyrdxlP-dep_Trfase_small"/>
</dbReference>
<protein>
    <recommendedName>
        <fullName evidence="6">Aminotransferase</fullName>
        <ecNumber evidence="6">2.6.1.-</ecNumber>
    </recommendedName>
</protein>
<comment type="cofactor">
    <cofactor evidence="1 6">
        <name>pyridoxal 5'-phosphate</name>
        <dbReference type="ChEBI" id="CHEBI:597326"/>
    </cofactor>
</comment>
<dbReference type="Gene3D" id="3.40.640.10">
    <property type="entry name" value="Type I PLP-dependent aspartate aminotransferase-like (Major domain)"/>
    <property type="match status" value="1"/>
</dbReference>
<dbReference type="InterPro" id="IPR015421">
    <property type="entry name" value="PyrdxlP-dep_Trfase_major"/>
</dbReference>
<evidence type="ECO:0000313" key="9">
    <source>
        <dbReference type="Proteomes" id="UP000295063"/>
    </source>
</evidence>
<gene>
    <name evidence="8" type="ORF">EV210_103123</name>
</gene>
<dbReference type="OrthoDB" id="9802328at2"/>
<keyword evidence="5" id="KW-0663">Pyridoxal phosphate</keyword>
<dbReference type="GO" id="GO:0030170">
    <property type="term" value="F:pyridoxal phosphate binding"/>
    <property type="evidence" value="ECO:0007669"/>
    <property type="project" value="InterPro"/>
</dbReference>
<evidence type="ECO:0000256" key="1">
    <source>
        <dbReference type="ARBA" id="ARBA00001933"/>
    </source>
</evidence>
<comment type="caution">
    <text evidence="8">The sequence shown here is derived from an EMBL/GenBank/DDBJ whole genome shotgun (WGS) entry which is preliminary data.</text>
</comment>
<evidence type="ECO:0000313" key="8">
    <source>
        <dbReference type="EMBL" id="TCL38649.1"/>
    </source>
</evidence>
<reference evidence="8 9" key="1">
    <citation type="submission" date="2019-03" db="EMBL/GenBank/DDBJ databases">
        <title>Genomic Encyclopedia of Type Strains, Phase IV (KMG-IV): sequencing the most valuable type-strain genomes for metagenomic binning, comparative biology and taxonomic classification.</title>
        <authorList>
            <person name="Goeker M."/>
        </authorList>
    </citation>
    <scope>NUCLEOTIDE SEQUENCE [LARGE SCALE GENOMIC DNA]</scope>
    <source>
        <strain evidence="8 9">DSM 15969</strain>
    </source>
</reference>
<dbReference type="GO" id="GO:0005737">
    <property type="term" value="C:cytoplasm"/>
    <property type="evidence" value="ECO:0007669"/>
    <property type="project" value="TreeGrafter"/>
</dbReference>
<dbReference type="CDD" id="cd00609">
    <property type="entry name" value="AAT_like"/>
    <property type="match status" value="1"/>
</dbReference>
<organism evidence="8 9">
    <name type="scientific">Anaerospora hongkongensis</name>
    <dbReference type="NCBI Taxonomy" id="244830"/>
    <lineage>
        <taxon>Bacteria</taxon>
        <taxon>Bacillati</taxon>
        <taxon>Bacillota</taxon>
        <taxon>Negativicutes</taxon>
        <taxon>Selenomonadales</taxon>
        <taxon>Sporomusaceae</taxon>
        <taxon>Anaerospora</taxon>
    </lineage>
</organism>
<evidence type="ECO:0000256" key="2">
    <source>
        <dbReference type="ARBA" id="ARBA00007441"/>
    </source>
</evidence>
<dbReference type="InterPro" id="IPR051326">
    <property type="entry name" value="Kynurenine-oxoglutarate_AT"/>
</dbReference>